<comment type="similarity">
    <text evidence="1">Belongs to the Rv1128c/1148c/1588c/1702c/1945/3466 family.</text>
</comment>
<dbReference type="InterPro" id="IPR003870">
    <property type="entry name" value="DUF222"/>
</dbReference>
<dbReference type="InterPro" id="IPR002711">
    <property type="entry name" value="HNH"/>
</dbReference>
<dbReference type="STRING" id="1385519.N801_04535"/>
<dbReference type="InterPro" id="IPR003615">
    <property type="entry name" value="HNH_nuc"/>
</dbReference>
<accession>A0A0A0JWH3</accession>
<dbReference type="EMBL" id="AVPL01000012">
    <property type="protein sequence ID" value="KGN41800.1"/>
    <property type="molecule type" value="Genomic_DNA"/>
</dbReference>
<dbReference type="SMART" id="SM00507">
    <property type="entry name" value="HNHc"/>
    <property type="match status" value="1"/>
</dbReference>
<reference evidence="3 4" key="1">
    <citation type="submission" date="2013-08" db="EMBL/GenBank/DDBJ databases">
        <title>The genome sequence of Knoellia aerolata.</title>
        <authorList>
            <person name="Zhu W."/>
            <person name="Wang G."/>
        </authorList>
    </citation>
    <scope>NUCLEOTIDE SEQUENCE [LARGE SCALE GENOMIC DNA]</scope>
    <source>
        <strain evidence="3 4">DSM 18566</strain>
    </source>
</reference>
<dbReference type="Pfam" id="PF02720">
    <property type="entry name" value="DUF222"/>
    <property type="match status" value="1"/>
</dbReference>
<dbReference type="GO" id="GO:0004519">
    <property type="term" value="F:endonuclease activity"/>
    <property type="evidence" value="ECO:0007669"/>
    <property type="project" value="InterPro"/>
</dbReference>
<dbReference type="GO" id="GO:0008270">
    <property type="term" value="F:zinc ion binding"/>
    <property type="evidence" value="ECO:0007669"/>
    <property type="project" value="InterPro"/>
</dbReference>
<evidence type="ECO:0000256" key="1">
    <source>
        <dbReference type="ARBA" id="ARBA00023450"/>
    </source>
</evidence>
<dbReference type="CDD" id="cd00085">
    <property type="entry name" value="HNHc"/>
    <property type="match status" value="1"/>
</dbReference>
<keyword evidence="4" id="KW-1185">Reference proteome</keyword>
<evidence type="ECO:0000313" key="4">
    <source>
        <dbReference type="Proteomes" id="UP000030013"/>
    </source>
</evidence>
<sequence length="426" mass="45468">MWALSDDELGSAVGELGALSANVEAHLFAVVAEARRRGLGTADGWGPTDWTRAMAPQLASRTHADLDVMGAAADEPRLKEVTDAVMDAASSADDRVGAAQGESGTAGVGYLPLGKAAQIVRFHRSVRGLADATELEGVTEVLLHSARGADGLGERQLATAIRYAGQVLRPDKEAEDDADRRRAHRSLIKGKGPLGLARYILLLDEEGAAIVDAAVDALAKPRRDEDTGERDPRTPAARRADALLDLIQRAVGAPDGVPRQAKTSVSLTIDYETLAGRCRGAGVTMEGEVLTPATVRRLACDALIIPVVLGSRGEVLDQGEAQRLFTRPQIRHLWLRDGGCTFPGCSKPAAWTDAHHLVHWVDGGPTDIGNAALLCRAHHTVVHSNRYAGRVVEGARGPRVEWDLSVDSYDRAAAEVPHRAGTRRRQ</sequence>
<proteinExistence type="inferred from homology"/>
<dbReference type="eggNOG" id="COG1403">
    <property type="taxonomic scope" value="Bacteria"/>
</dbReference>
<gene>
    <name evidence="3" type="ORF">N801_04535</name>
</gene>
<protein>
    <recommendedName>
        <fullName evidence="2">HNH nuclease domain-containing protein</fullName>
    </recommendedName>
</protein>
<evidence type="ECO:0000313" key="3">
    <source>
        <dbReference type="EMBL" id="KGN41800.1"/>
    </source>
</evidence>
<dbReference type="Pfam" id="PF01844">
    <property type="entry name" value="HNH"/>
    <property type="match status" value="1"/>
</dbReference>
<dbReference type="RefSeq" id="WP_052112701.1">
    <property type="nucleotide sequence ID" value="NZ_AVPL01000012.1"/>
</dbReference>
<dbReference type="Proteomes" id="UP000030013">
    <property type="component" value="Unassembled WGS sequence"/>
</dbReference>
<organism evidence="3 4">
    <name type="scientific">Knoellia aerolata DSM 18566</name>
    <dbReference type="NCBI Taxonomy" id="1385519"/>
    <lineage>
        <taxon>Bacteria</taxon>
        <taxon>Bacillati</taxon>
        <taxon>Actinomycetota</taxon>
        <taxon>Actinomycetes</taxon>
        <taxon>Micrococcales</taxon>
        <taxon>Intrasporangiaceae</taxon>
        <taxon>Knoellia</taxon>
    </lineage>
</organism>
<name>A0A0A0JWH3_9MICO</name>
<dbReference type="GO" id="GO:0003676">
    <property type="term" value="F:nucleic acid binding"/>
    <property type="evidence" value="ECO:0007669"/>
    <property type="project" value="InterPro"/>
</dbReference>
<feature type="domain" description="HNH nuclease" evidence="2">
    <location>
        <begin position="328"/>
        <end position="380"/>
    </location>
</feature>
<comment type="caution">
    <text evidence="3">The sequence shown here is derived from an EMBL/GenBank/DDBJ whole genome shotgun (WGS) entry which is preliminary data.</text>
</comment>
<dbReference type="AlphaFoldDB" id="A0A0A0JWH3"/>
<evidence type="ECO:0000259" key="2">
    <source>
        <dbReference type="SMART" id="SM00507"/>
    </source>
</evidence>